<dbReference type="STRING" id="236234.A0A1J9RIA5"/>
<keyword evidence="2" id="KW-1185">Reference proteome</keyword>
<accession>A0A1J9RIA5</accession>
<dbReference type="GeneID" id="31010200"/>
<dbReference type="Proteomes" id="UP000183809">
    <property type="component" value="Unassembled WGS sequence"/>
</dbReference>
<sequence length="250" mass="27685">MELVENYSKRRLTYEADKLPALSGVAREMQTMMQDEYLAGLWRKDIVEGLCWSSSPETPASPSRYRAPSWSWASLDTEIEYYFGGDVDGSYLVDFKDAAVALADTNPFGEVRDGWLLLSGHLKAVRLVEGDPKCEGSPPLLEVSDGSIEKLCDVTYAELVVDISSLDGEKVQAHCLPILHTMLCHGVICLLLAPEGTVALPQSSKLLPSPEPNHTVEYQRIGLARFRGVHDKDKFLSWLSASPKQSISIR</sequence>
<dbReference type="PANTHER" id="PTHR33112:SF15">
    <property type="entry name" value="HETEROKARYON INCOMPATIBILITY DOMAIN-CONTAINING PROTEIN"/>
    <property type="match status" value="1"/>
</dbReference>
<dbReference type="RefSeq" id="XP_020135219.1">
    <property type="nucleotide sequence ID" value="XM_020269941.1"/>
</dbReference>
<gene>
    <name evidence="1" type="ORF">BKCO1_1000533</name>
</gene>
<dbReference type="PANTHER" id="PTHR33112">
    <property type="entry name" value="DOMAIN PROTEIN, PUTATIVE-RELATED"/>
    <property type="match status" value="1"/>
</dbReference>
<dbReference type="EMBL" id="MNUE01000001">
    <property type="protein sequence ID" value="OJD40376.1"/>
    <property type="molecule type" value="Genomic_DNA"/>
</dbReference>
<organism evidence="1 2">
    <name type="scientific">Diplodia corticola</name>
    <dbReference type="NCBI Taxonomy" id="236234"/>
    <lineage>
        <taxon>Eukaryota</taxon>
        <taxon>Fungi</taxon>
        <taxon>Dikarya</taxon>
        <taxon>Ascomycota</taxon>
        <taxon>Pezizomycotina</taxon>
        <taxon>Dothideomycetes</taxon>
        <taxon>Dothideomycetes incertae sedis</taxon>
        <taxon>Botryosphaeriales</taxon>
        <taxon>Botryosphaeriaceae</taxon>
        <taxon>Diplodia</taxon>
    </lineage>
</organism>
<evidence type="ECO:0000313" key="1">
    <source>
        <dbReference type="EMBL" id="OJD40376.1"/>
    </source>
</evidence>
<dbReference type="OrthoDB" id="3486565at2759"/>
<reference evidence="1 2" key="1">
    <citation type="submission" date="2016-10" db="EMBL/GenBank/DDBJ databases">
        <title>Proteomics and genomics reveal pathogen-plant mechanisms compatible with a hemibiotrophic lifestyle of Diplodia corticola.</title>
        <authorList>
            <person name="Fernandes I."/>
            <person name="De Jonge R."/>
            <person name="Van De Peer Y."/>
            <person name="Devreese B."/>
            <person name="Alves A."/>
            <person name="Esteves A.C."/>
        </authorList>
    </citation>
    <scope>NUCLEOTIDE SEQUENCE [LARGE SCALE GENOMIC DNA]</scope>
    <source>
        <strain evidence="1 2">CBS 112549</strain>
    </source>
</reference>
<evidence type="ECO:0000313" key="2">
    <source>
        <dbReference type="Proteomes" id="UP000183809"/>
    </source>
</evidence>
<comment type="caution">
    <text evidence="1">The sequence shown here is derived from an EMBL/GenBank/DDBJ whole genome shotgun (WGS) entry which is preliminary data.</text>
</comment>
<proteinExistence type="predicted"/>
<dbReference type="AlphaFoldDB" id="A0A1J9RIA5"/>
<name>A0A1J9RIA5_9PEZI</name>
<protein>
    <submittedName>
        <fullName evidence="1">Heterokaryon incompatibility protein</fullName>
    </submittedName>
</protein>